<proteinExistence type="predicted"/>
<protein>
    <submittedName>
        <fullName evidence="1">Uncharacterized protein</fullName>
    </submittedName>
</protein>
<dbReference type="EMBL" id="CP144695">
    <property type="protein sequence ID" value="WVZ07189.1"/>
    <property type="molecule type" value="Genomic_DNA"/>
</dbReference>
<evidence type="ECO:0000313" key="2">
    <source>
        <dbReference type="Proteomes" id="UP001374535"/>
    </source>
</evidence>
<evidence type="ECO:0000313" key="1">
    <source>
        <dbReference type="EMBL" id="WVZ07189.1"/>
    </source>
</evidence>
<name>A0AAQ3RWH5_VIGMU</name>
<organism evidence="1 2">
    <name type="scientific">Vigna mungo</name>
    <name type="common">Black gram</name>
    <name type="synonym">Phaseolus mungo</name>
    <dbReference type="NCBI Taxonomy" id="3915"/>
    <lineage>
        <taxon>Eukaryota</taxon>
        <taxon>Viridiplantae</taxon>
        <taxon>Streptophyta</taxon>
        <taxon>Embryophyta</taxon>
        <taxon>Tracheophyta</taxon>
        <taxon>Spermatophyta</taxon>
        <taxon>Magnoliopsida</taxon>
        <taxon>eudicotyledons</taxon>
        <taxon>Gunneridae</taxon>
        <taxon>Pentapetalae</taxon>
        <taxon>rosids</taxon>
        <taxon>fabids</taxon>
        <taxon>Fabales</taxon>
        <taxon>Fabaceae</taxon>
        <taxon>Papilionoideae</taxon>
        <taxon>50 kb inversion clade</taxon>
        <taxon>NPAAA clade</taxon>
        <taxon>indigoferoid/millettioid clade</taxon>
        <taxon>Phaseoleae</taxon>
        <taxon>Vigna</taxon>
    </lineage>
</organism>
<keyword evidence="2" id="KW-1185">Reference proteome</keyword>
<accession>A0AAQ3RWH5</accession>
<sequence>MRHSAIGILLLSQNQPTFILTSKWLGIFIEGFGTVGKFKIPKDLAKALARREGFDPSVSVTVYEILIGFSSAANQHCLPSSIGGGEVASRWLSGAFRSSSLGVKSSIKGFWLTADFLPFAPVVSIIPAVDILCCASSHVVKVSKCLIETECDEPLFLVTGHRTCGRFQHSGLKLVAKGLNSSIQQFIISSMATTNSPAEARKESLISMKMEKKEWEIDEHERLIGGTKNEEKKVAASIHKLLYWVAFDIYQLIISFTPNLYLRTKSLRPQSPIPFSVTTNSSPNYHLLFYIKTFGTFSGFVIGEDF</sequence>
<dbReference type="Proteomes" id="UP001374535">
    <property type="component" value="Chromosome 6"/>
</dbReference>
<gene>
    <name evidence="1" type="ORF">V8G54_020535</name>
</gene>
<dbReference type="AlphaFoldDB" id="A0AAQ3RWH5"/>
<reference evidence="1 2" key="1">
    <citation type="journal article" date="2023" name="Life. Sci Alliance">
        <title>Evolutionary insights into 3D genome organization and epigenetic landscape of Vigna mungo.</title>
        <authorList>
            <person name="Junaid A."/>
            <person name="Singh B."/>
            <person name="Bhatia S."/>
        </authorList>
    </citation>
    <scope>NUCLEOTIDE SEQUENCE [LARGE SCALE GENOMIC DNA]</scope>
    <source>
        <strain evidence="1">Urdbean</strain>
    </source>
</reference>